<dbReference type="InterPro" id="IPR044528">
    <property type="entry name" value="POD-like_MBL-fold"/>
</dbReference>
<dbReference type="GO" id="GO:0070813">
    <property type="term" value="P:hydrogen sulfide metabolic process"/>
    <property type="evidence" value="ECO:0007669"/>
    <property type="project" value="TreeGrafter"/>
</dbReference>
<dbReference type="InterPro" id="IPR001279">
    <property type="entry name" value="Metallo-B-lactamas"/>
</dbReference>
<feature type="domain" description="Rhodanese" evidence="2">
    <location>
        <begin position="362"/>
        <end position="441"/>
    </location>
</feature>
<reference evidence="3 4" key="1">
    <citation type="journal article" date="2013" name="Int. J. Syst. Evol. Microbiol.">
        <title>Ilumatobacter nonamiense sp. nov. and Ilumatobacter coccineum sp. nov., isolated from seashore sand.</title>
        <authorList>
            <person name="Matsumoto A."/>
            <person name="Kasai H."/>
            <person name="Matsuo Y."/>
            <person name="Shizuri Y."/>
            <person name="Ichikawa N."/>
            <person name="Fujita N."/>
            <person name="Omura S."/>
            <person name="Takahashi Y."/>
        </authorList>
    </citation>
    <scope>NUCLEOTIDE SEQUENCE [LARGE SCALE GENOMIC DNA]</scope>
    <source>
        <strain evidence="4">NBRC 103263 / KCTC 29153 / YM16-304</strain>
    </source>
</reference>
<proteinExistence type="predicted"/>
<name>A0A6C7ECW0_ILUCY</name>
<dbReference type="CDD" id="cd00158">
    <property type="entry name" value="RHOD"/>
    <property type="match status" value="1"/>
</dbReference>
<keyword evidence="4" id="KW-1185">Reference proteome</keyword>
<dbReference type="AlphaFoldDB" id="A0A6C7ECW0"/>
<evidence type="ECO:0000256" key="1">
    <source>
        <dbReference type="ARBA" id="ARBA00022723"/>
    </source>
</evidence>
<dbReference type="InterPro" id="IPR001763">
    <property type="entry name" value="Rhodanese-like_dom"/>
</dbReference>
<dbReference type="OrthoDB" id="3196337at2"/>
<sequence>MNVITIETASLGDRSYIVHDGSVALVVDPQRDIDRVLAHAADAGVEITHVAETHVHNDYVSGGLTLARVTGATYLHAAAEPLRFDYHEVADGDVVDVGSMRVEVRHTPGHTPHHLSYIVTTDGTPPAAFTGGSMLYGTVGRTDLIGPESTDELAHAQYRSVHALADTLPDDTMIYPTHGFGSFCASVSSDEESDGTLGTERHANIALTASDEDAFVRDLVAGLDAFPKYYAQMGPLNTAGATAIDLSPPAEVDPVELARRIHRGEWVVDLRKRRDFAESHLAGTIGIELADGFSTYLGWLLPWGMPVTLLADTRDEITEAQQQLARIGIDRPTGAADGGIGSWSPDADRSSFGVVTFADLRDLDEPTVLDTRRNGEYADSHLRGATHIPLHELLSRLDEVPDGVVYVHCKSGYRASIATSLLDRAGHDVVLIDDSFDNATDSGIAVD</sequence>
<evidence type="ECO:0000259" key="2">
    <source>
        <dbReference type="PROSITE" id="PS50206"/>
    </source>
</evidence>
<dbReference type="SUPFAM" id="SSF52821">
    <property type="entry name" value="Rhodanese/Cell cycle control phosphatase"/>
    <property type="match status" value="2"/>
</dbReference>
<organism evidence="3 4">
    <name type="scientific">Ilumatobacter coccineus (strain NBRC 103263 / KCTC 29153 / YM16-304)</name>
    <dbReference type="NCBI Taxonomy" id="1313172"/>
    <lineage>
        <taxon>Bacteria</taxon>
        <taxon>Bacillati</taxon>
        <taxon>Actinomycetota</taxon>
        <taxon>Acidimicrobiia</taxon>
        <taxon>Acidimicrobiales</taxon>
        <taxon>Ilumatobacteraceae</taxon>
        <taxon>Ilumatobacter</taxon>
    </lineage>
</organism>
<evidence type="ECO:0000313" key="4">
    <source>
        <dbReference type="Proteomes" id="UP000011863"/>
    </source>
</evidence>
<accession>A0A6C7ECW0</accession>
<dbReference type="EMBL" id="AP012057">
    <property type="protein sequence ID" value="BAN04301.1"/>
    <property type="molecule type" value="Genomic_DNA"/>
</dbReference>
<gene>
    <name evidence="3" type="ORF">YM304_39870</name>
</gene>
<dbReference type="Gene3D" id="3.40.250.10">
    <property type="entry name" value="Rhodanese-like domain"/>
    <property type="match status" value="2"/>
</dbReference>
<dbReference type="SUPFAM" id="SSF56281">
    <property type="entry name" value="Metallo-hydrolase/oxidoreductase"/>
    <property type="match status" value="1"/>
</dbReference>
<evidence type="ECO:0000313" key="3">
    <source>
        <dbReference type="EMBL" id="BAN04301.1"/>
    </source>
</evidence>
<dbReference type="CDD" id="cd07724">
    <property type="entry name" value="POD-like_MBL-fold"/>
    <property type="match status" value="1"/>
</dbReference>
<dbReference type="GO" id="GO:0050313">
    <property type="term" value="F:sulfur dioxygenase activity"/>
    <property type="evidence" value="ECO:0007669"/>
    <property type="project" value="InterPro"/>
</dbReference>
<dbReference type="GO" id="GO:0046872">
    <property type="term" value="F:metal ion binding"/>
    <property type="evidence" value="ECO:0007669"/>
    <property type="project" value="UniProtKB-KW"/>
</dbReference>
<dbReference type="Gene3D" id="3.60.15.10">
    <property type="entry name" value="Ribonuclease Z/Hydroxyacylglutathione hydrolase-like"/>
    <property type="match status" value="1"/>
</dbReference>
<dbReference type="InterPro" id="IPR051682">
    <property type="entry name" value="Mito_Persulfide_Diox"/>
</dbReference>
<dbReference type="Proteomes" id="UP000011863">
    <property type="component" value="Chromosome"/>
</dbReference>
<protein>
    <recommendedName>
        <fullName evidence="2">Rhodanese domain-containing protein</fullName>
    </recommendedName>
</protein>
<dbReference type="KEGG" id="aym:YM304_39870"/>
<dbReference type="SMART" id="SM00849">
    <property type="entry name" value="Lactamase_B"/>
    <property type="match status" value="1"/>
</dbReference>
<dbReference type="GO" id="GO:0006749">
    <property type="term" value="P:glutathione metabolic process"/>
    <property type="evidence" value="ECO:0007669"/>
    <property type="project" value="InterPro"/>
</dbReference>
<dbReference type="PANTHER" id="PTHR43084">
    <property type="entry name" value="PERSULFIDE DIOXYGENASE ETHE1"/>
    <property type="match status" value="1"/>
</dbReference>
<dbReference type="Pfam" id="PF00581">
    <property type="entry name" value="Rhodanese"/>
    <property type="match status" value="1"/>
</dbReference>
<keyword evidence="1" id="KW-0479">Metal-binding</keyword>
<dbReference type="InterPro" id="IPR036866">
    <property type="entry name" value="RibonucZ/Hydroxyglut_hydro"/>
</dbReference>
<dbReference type="RefSeq" id="WP_015443548.1">
    <property type="nucleotide sequence ID" value="NC_020520.1"/>
</dbReference>
<dbReference type="PANTHER" id="PTHR43084:SF1">
    <property type="entry name" value="PERSULFIDE DIOXYGENASE ETHE1, MITOCHONDRIAL"/>
    <property type="match status" value="1"/>
</dbReference>
<dbReference type="InterPro" id="IPR036873">
    <property type="entry name" value="Rhodanese-like_dom_sf"/>
</dbReference>
<dbReference type="SMART" id="SM00450">
    <property type="entry name" value="RHOD"/>
    <property type="match status" value="1"/>
</dbReference>
<dbReference type="PROSITE" id="PS50206">
    <property type="entry name" value="RHODANESE_3"/>
    <property type="match status" value="1"/>
</dbReference>